<organism evidence="1 2">
    <name type="scientific">Eretmocerus hayati</name>
    <dbReference type="NCBI Taxonomy" id="131215"/>
    <lineage>
        <taxon>Eukaryota</taxon>
        <taxon>Metazoa</taxon>
        <taxon>Ecdysozoa</taxon>
        <taxon>Arthropoda</taxon>
        <taxon>Hexapoda</taxon>
        <taxon>Insecta</taxon>
        <taxon>Pterygota</taxon>
        <taxon>Neoptera</taxon>
        <taxon>Endopterygota</taxon>
        <taxon>Hymenoptera</taxon>
        <taxon>Apocrita</taxon>
        <taxon>Proctotrupomorpha</taxon>
        <taxon>Chalcidoidea</taxon>
        <taxon>Aphelinidae</taxon>
        <taxon>Aphelininae</taxon>
        <taxon>Eretmocerus</taxon>
    </lineage>
</organism>
<protein>
    <submittedName>
        <fullName evidence="1">Uncharacterized protein</fullName>
    </submittedName>
</protein>
<evidence type="ECO:0000313" key="2">
    <source>
        <dbReference type="Proteomes" id="UP001239111"/>
    </source>
</evidence>
<dbReference type="Proteomes" id="UP001239111">
    <property type="component" value="Chromosome 1"/>
</dbReference>
<accession>A0ACC2PLV8</accession>
<evidence type="ECO:0000313" key="1">
    <source>
        <dbReference type="EMBL" id="KAJ8684471.1"/>
    </source>
</evidence>
<name>A0ACC2PLV8_9HYME</name>
<sequence>MDSKSQTTPIKIKNEPKDPPSNRRGTRKSTASDKISSPAKLNKEGLPHISQTKTGPKMISNVIIQSKEKGESLRREDVSEISGESELELLGSPTIEIAGGGIENDDLENLNALEPHIEEKMLLDDVIPVSEAERKLEAENQENNNSKTSIEDSMEIEIPTDGRQVKIRILNNLKKASNLLNDLPGLCLILLKTEYIGYVDFISQPENTARNGRVMKIVLNNYSRRRMMVTAWNNEIPMLEEISEIGNVIYAHNLLVKIKEDKTYNRGSGSKYFQAQEIFHFEILGMLDVLPKDCGISCIDFDCIDEARGLIRIEGIIKTAPRLQKSKKYGNKLMGGITNGKQVIEFQLDENQETNHILKGERVQIQGNIVKKNNGLHFIKVVNSSDIQKLSDRPIEDLLWFLEANEHL</sequence>
<proteinExistence type="predicted"/>
<gene>
    <name evidence="1" type="ORF">QAD02_020263</name>
</gene>
<keyword evidence="2" id="KW-1185">Reference proteome</keyword>
<reference evidence="1" key="1">
    <citation type="submission" date="2023-04" db="EMBL/GenBank/DDBJ databases">
        <title>A chromosome-level genome assembly of the parasitoid wasp Eretmocerus hayati.</title>
        <authorList>
            <person name="Zhong Y."/>
            <person name="Liu S."/>
            <person name="Liu Y."/>
        </authorList>
    </citation>
    <scope>NUCLEOTIDE SEQUENCE</scope>
    <source>
        <strain evidence="1">ZJU_SS_LIU_2023</strain>
    </source>
</reference>
<comment type="caution">
    <text evidence="1">The sequence shown here is derived from an EMBL/GenBank/DDBJ whole genome shotgun (WGS) entry which is preliminary data.</text>
</comment>
<dbReference type="EMBL" id="CM056741">
    <property type="protein sequence ID" value="KAJ8684471.1"/>
    <property type="molecule type" value="Genomic_DNA"/>
</dbReference>